<dbReference type="CDD" id="cd11290">
    <property type="entry name" value="gelsolin_S1_like"/>
    <property type="match status" value="1"/>
</dbReference>
<name>A0A8T0GGD0_CERPU</name>
<evidence type="ECO:0000313" key="6">
    <source>
        <dbReference type="Proteomes" id="UP000822688"/>
    </source>
</evidence>
<organism evidence="5 6">
    <name type="scientific">Ceratodon purpureus</name>
    <name type="common">Fire moss</name>
    <name type="synonym">Dicranum purpureum</name>
    <dbReference type="NCBI Taxonomy" id="3225"/>
    <lineage>
        <taxon>Eukaryota</taxon>
        <taxon>Viridiplantae</taxon>
        <taxon>Streptophyta</taxon>
        <taxon>Embryophyta</taxon>
        <taxon>Bryophyta</taxon>
        <taxon>Bryophytina</taxon>
        <taxon>Bryopsida</taxon>
        <taxon>Dicranidae</taxon>
        <taxon>Pseudoditrichales</taxon>
        <taxon>Ditrichaceae</taxon>
        <taxon>Ceratodon</taxon>
    </lineage>
</organism>
<evidence type="ECO:0000313" key="5">
    <source>
        <dbReference type="EMBL" id="KAG0557685.1"/>
    </source>
</evidence>
<dbReference type="SMART" id="SM00153">
    <property type="entry name" value="VHP"/>
    <property type="match status" value="1"/>
</dbReference>
<dbReference type="PANTHER" id="PTHR11977:SF51">
    <property type="entry name" value="PROTEIN FLIGHTLESS-1 HOMOLOG"/>
    <property type="match status" value="1"/>
</dbReference>
<dbReference type="GO" id="GO:0051015">
    <property type="term" value="F:actin filament binding"/>
    <property type="evidence" value="ECO:0007669"/>
    <property type="project" value="InterPro"/>
</dbReference>
<evidence type="ECO:0000256" key="1">
    <source>
        <dbReference type="ARBA" id="ARBA00022467"/>
    </source>
</evidence>
<dbReference type="SMART" id="SM00262">
    <property type="entry name" value="GEL"/>
    <property type="match status" value="6"/>
</dbReference>
<dbReference type="AlphaFoldDB" id="A0A8T0GGD0"/>
<dbReference type="InterPro" id="IPR003128">
    <property type="entry name" value="Villin_headpiece"/>
</dbReference>
<dbReference type="PANTHER" id="PTHR11977">
    <property type="entry name" value="VILLIN"/>
    <property type="match status" value="1"/>
</dbReference>
<feature type="region of interest" description="Disordered" evidence="3">
    <location>
        <begin position="844"/>
        <end position="865"/>
    </location>
</feature>
<dbReference type="CDD" id="cd11289">
    <property type="entry name" value="gelsolin_S2_like"/>
    <property type="match status" value="1"/>
</dbReference>
<protein>
    <recommendedName>
        <fullName evidence="4">HP domain-containing protein</fullName>
    </recommendedName>
</protein>
<dbReference type="InterPro" id="IPR036886">
    <property type="entry name" value="Villin_headpiece_dom_sf"/>
</dbReference>
<sequence>MAVSMKNVDVAFQGVGQKPGMDIWRIEDFKPVLLPKESHGKFYTGDSYIVLKTTALKTGGFHYDIHFWLGKKTSQDEAGTAAIKTVELDAALGGRAVQYRETQEHETDLFLSYFKPCIIPMEGGVASGFKKVEVGKVEPRLFVVKGRRAVRVAQVPFARSSLNHDDVFVLDTESTIFQFNGATSSIQERGKALEVVQYIKDTDHDGKCEVIIIDDGTLGSEADTGQFWVLFGGFAPLSKKAAVVDDAPELLKAKLLCIVEGSFKEVEISKEVLDSNKCYLLDCGTELYIWAGRNTSLDVRKAAISIVEGFITNQKRLKHTQITRIIEGFETLEFRSYFDKWPLNGQQPVSEEGRGKVAALLKQQGLNTKGILKGSPTKEEIPPLPNLSGKIEVWRVEGDQKKEVDAGEVGKFYDSSCYIVLYTYQGAERKEEYLLCNWIGRHTSVEDKAASVRIMNEMCAAFKGRAVQAYIAQGKEPIQFLAMFKCMCTLKEHTGPGLKENAIMLVRVRSAGPHIVVAVQVEPLSVSLNSADCFLLQTNSKLYAWSGNLSSAENQKAVLRVAEVLKPGVVARPVKESLEPPIFWSSLGGKRKYAGHREPKDGPKDPRLYACNLSKGNLKIIEVHNFMQEDLLTEDIMILDSHNAIYEWVGQHASRDNKGLTLDIAKKYVERAARLDGLQPETPIFIVTEGNEPAFFTTFFSWDPSKVNVNGDAYARMVAGLQGRPAPKEKAQRRLTPSASAGARDSSTQRAAAMAALSSQLTSEGILSQGRLSEGRLSKVAQTLINQNSNSAPVSPRFHRPSTANSQRAAAMAALSFMLGPKAGPASTVSVDADWVAGSSPFTKVEATGDTESTGSRSEDGGDDGVEVTEFYSYDRLKSSSTDPAPKINIKRKEAYLSPEDFEKLFGISKVQFYEMPKWKQDQRKRNLQLF</sequence>
<dbReference type="Proteomes" id="UP000822688">
    <property type="component" value="Chromosome 11"/>
</dbReference>
<feature type="region of interest" description="Disordered" evidence="3">
    <location>
        <begin position="721"/>
        <end position="755"/>
    </location>
</feature>
<dbReference type="SUPFAM" id="SSF47050">
    <property type="entry name" value="VHP, Villin headpiece domain"/>
    <property type="match status" value="1"/>
</dbReference>
<evidence type="ECO:0000256" key="2">
    <source>
        <dbReference type="ARBA" id="ARBA00022737"/>
    </source>
</evidence>
<keyword evidence="1" id="KW-0117">Actin capping</keyword>
<dbReference type="Gene3D" id="1.10.950.10">
    <property type="entry name" value="Villin headpiece domain"/>
    <property type="match status" value="1"/>
</dbReference>
<dbReference type="CDD" id="cd11291">
    <property type="entry name" value="gelsolin_S6_like"/>
    <property type="match status" value="1"/>
</dbReference>
<dbReference type="GO" id="GO:0051693">
    <property type="term" value="P:actin filament capping"/>
    <property type="evidence" value="ECO:0007669"/>
    <property type="project" value="UniProtKB-KW"/>
</dbReference>
<dbReference type="CDD" id="cd11293">
    <property type="entry name" value="gelsolin_S4_like"/>
    <property type="match status" value="1"/>
</dbReference>
<accession>A0A8T0GGD0</accession>
<keyword evidence="2" id="KW-0677">Repeat</keyword>
<feature type="compositionally biased region" description="Polar residues" evidence="3">
    <location>
        <begin position="735"/>
        <end position="750"/>
    </location>
</feature>
<dbReference type="PROSITE" id="PS51089">
    <property type="entry name" value="HP"/>
    <property type="match status" value="1"/>
</dbReference>
<dbReference type="InterPro" id="IPR007123">
    <property type="entry name" value="Gelsolin-like_dom"/>
</dbReference>
<evidence type="ECO:0000256" key="3">
    <source>
        <dbReference type="SAM" id="MobiDB-lite"/>
    </source>
</evidence>
<evidence type="ECO:0000259" key="4">
    <source>
        <dbReference type="PROSITE" id="PS51089"/>
    </source>
</evidence>
<keyword evidence="6" id="KW-1185">Reference proteome</keyword>
<dbReference type="CDD" id="cd11288">
    <property type="entry name" value="gelsolin_S5_like"/>
    <property type="match status" value="1"/>
</dbReference>
<dbReference type="InterPro" id="IPR007122">
    <property type="entry name" value="Villin/Gelsolin"/>
</dbReference>
<dbReference type="Gene3D" id="3.40.20.10">
    <property type="entry name" value="Severin"/>
    <property type="match status" value="6"/>
</dbReference>
<gene>
    <name evidence="5" type="ORF">KC19_11G149200</name>
</gene>
<feature type="domain" description="HP" evidence="4">
    <location>
        <begin position="866"/>
        <end position="931"/>
    </location>
</feature>
<dbReference type="CDD" id="cd11292">
    <property type="entry name" value="gelsolin_S3_like"/>
    <property type="match status" value="1"/>
</dbReference>
<dbReference type="InterPro" id="IPR029006">
    <property type="entry name" value="ADF-H/Gelsolin-like_dom_sf"/>
</dbReference>
<dbReference type="Pfam" id="PF02209">
    <property type="entry name" value="VHP"/>
    <property type="match status" value="1"/>
</dbReference>
<reference evidence="5 6" key="1">
    <citation type="submission" date="2020-06" db="EMBL/GenBank/DDBJ databases">
        <title>WGS assembly of Ceratodon purpureus strain R40.</title>
        <authorList>
            <person name="Carey S.B."/>
            <person name="Jenkins J."/>
            <person name="Shu S."/>
            <person name="Lovell J.T."/>
            <person name="Sreedasyam A."/>
            <person name="Maumus F."/>
            <person name="Tiley G.P."/>
            <person name="Fernandez-Pozo N."/>
            <person name="Barry K."/>
            <person name="Chen C."/>
            <person name="Wang M."/>
            <person name="Lipzen A."/>
            <person name="Daum C."/>
            <person name="Saski C.A."/>
            <person name="Payton A.C."/>
            <person name="Mcbreen J.C."/>
            <person name="Conrad R.E."/>
            <person name="Kollar L.M."/>
            <person name="Olsson S."/>
            <person name="Huttunen S."/>
            <person name="Landis J.B."/>
            <person name="Wickett N.J."/>
            <person name="Johnson M.G."/>
            <person name="Rensing S.A."/>
            <person name="Grimwood J."/>
            <person name="Schmutz J."/>
            <person name="Mcdaniel S.F."/>
        </authorList>
    </citation>
    <scope>NUCLEOTIDE SEQUENCE [LARGE SCALE GENOMIC DNA]</scope>
    <source>
        <strain evidence="5 6">R40</strain>
    </source>
</reference>
<dbReference type="EMBL" id="CM026432">
    <property type="protein sequence ID" value="KAG0557685.1"/>
    <property type="molecule type" value="Genomic_DNA"/>
</dbReference>
<dbReference type="GO" id="GO:0007015">
    <property type="term" value="P:actin filament organization"/>
    <property type="evidence" value="ECO:0007669"/>
    <property type="project" value="UniProtKB-ARBA"/>
</dbReference>
<dbReference type="FunFam" id="3.40.20.10:FF:000002">
    <property type="entry name" value="Gelsolin"/>
    <property type="match status" value="1"/>
</dbReference>
<dbReference type="PRINTS" id="PR00597">
    <property type="entry name" value="GELSOLIN"/>
</dbReference>
<dbReference type="Pfam" id="PF00626">
    <property type="entry name" value="Gelsolin"/>
    <property type="match status" value="5"/>
</dbReference>
<dbReference type="SUPFAM" id="SSF55753">
    <property type="entry name" value="Actin depolymerizing proteins"/>
    <property type="match status" value="6"/>
</dbReference>
<proteinExistence type="predicted"/>
<comment type="caution">
    <text evidence="5">The sequence shown here is derived from an EMBL/GenBank/DDBJ whole genome shotgun (WGS) entry which is preliminary data.</text>
</comment>